<reference evidence="1" key="2">
    <citation type="submission" date="2020-11" db="EMBL/GenBank/DDBJ databases">
        <authorList>
            <person name="McCartney M.A."/>
            <person name="Auch B."/>
            <person name="Kono T."/>
            <person name="Mallez S."/>
            <person name="Becker A."/>
            <person name="Gohl D.M."/>
            <person name="Silverstein K.A.T."/>
            <person name="Koren S."/>
            <person name="Bechman K.B."/>
            <person name="Herman A."/>
            <person name="Abrahante J.E."/>
            <person name="Garbe J."/>
        </authorList>
    </citation>
    <scope>NUCLEOTIDE SEQUENCE</scope>
    <source>
        <strain evidence="1">Duluth1</strain>
        <tissue evidence="1">Whole animal</tissue>
    </source>
</reference>
<protein>
    <submittedName>
        <fullName evidence="1">Uncharacterized protein</fullName>
    </submittedName>
</protein>
<evidence type="ECO:0000313" key="1">
    <source>
        <dbReference type="EMBL" id="KAH3878724.1"/>
    </source>
</evidence>
<reference evidence="1" key="1">
    <citation type="journal article" date="2019" name="bioRxiv">
        <title>The Genome of the Zebra Mussel, Dreissena polymorpha: A Resource for Invasive Species Research.</title>
        <authorList>
            <person name="McCartney M.A."/>
            <person name="Auch B."/>
            <person name="Kono T."/>
            <person name="Mallez S."/>
            <person name="Zhang Y."/>
            <person name="Obille A."/>
            <person name="Becker A."/>
            <person name="Abrahante J.E."/>
            <person name="Garbe J."/>
            <person name="Badalamenti J.P."/>
            <person name="Herman A."/>
            <person name="Mangelson H."/>
            <person name="Liachko I."/>
            <person name="Sullivan S."/>
            <person name="Sone E.D."/>
            <person name="Koren S."/>
            <person name="Silverstein K.A.T."/>
            <person name="Beckman K.B."/>
            <person name="Gohl D.M."/>
        </authorList>
    </citation>
    <scope>NUCLEOTIDE SEQUENCE</scope>
    <source>
        <strain evidence="1">Duluth1</strain>
        <tissue evidence="1">Whole animal</tissue>
    </source>
</reference>
<comment type="caution">
    <text evidence="1">The sequence shown here is derived from an EMBL/GenBank/DDBJ whole genome shotgun (WGS) entry which is preliminary data.</text>
</comment>
<proteinExistence type="predicted"/>
<dbReference type="AlphaFoldDB" id="A0A9D4MN78"/>
<accession>A0A9D4MN78</accession>
<dbReference type="Proteomes" id="UP000828390">
    <property type="component" value="Unassembled WGS sequence"/>
</dbReference>
<dbReference type="EMBL" id="JAIWYP010000001">
    <property type="protein sequence ID" value="KAH3878724.1"/>
    <property type="molecule type" value="Genomic_DNA"/>
</dbReference>
<evidence type="ECO:0000313" key="2">
    <source>
        <dbReference type="Proteomes" id="UP000828390"/>
    </source>
</evidence>
<sequence length="75" mass="8155">MRSHAVCEFRTVCHIREIVPSDARQDAISVRSAYERTTEPSCSSGYPKSATGNRSTALPCAFVIHNSPSKSNGLD</sequence>
<organism evidence="1 2">
    <name type="scientific">Dreissena polymorpha</name>
    <name type="common">Zebra mussel</name>
    <name type="synonym">Mytilus polymorpha</name>
    <dbReference type="NCBI Taxonomy" id="45954"/>
    <lineage>
        <taxon>Eukaryota</taxon>
        <taxon>Metazoa</taxon>
        <taxon>Spiralia</taxon>
        <taxon>Lophotrochozoa</taxon>
        <taxon>Mollusca</taxon>
        <taxon>Bivalvia</taxon>
        <taxon>Autobranchia</taxon>
        <taxon>Heteroconchia</taxon>
        <taxon>Euheterodonta</taxon>
        <taxon>Imparidentia</taxon>
        <taxon>Neoheterodontei</taxon>
        <taxon>Myida</taxon>
        <taxon>Dreissenoidea</taxon>
        <taxon>Dreissenidae</taxon>
        <taxon>Dreissena</taxon>
    </lineage>
</organism>
<gene>
    <name evidence="1" type="ORF">DPMN_002623</name>
</gene>
<name>A0A9D4MN78_DREPO</name>
<keyword evidence="2" id="KW-1185">Reference proteome</keyword>